<dbReference type="STRING" id="430453.SAMN04487962_104167"/>
<keyword evidence="8" id="KW-0966">Cell projection</keyword>
<organism evidence="8 9">
    <name type="scientific">Marinobacter segnicrescens</name>
    <dbReference type="NCBI Taxonomy" id="430453"/>
    <lineage>
        <taxon>Bacteria</taxon>
        <taxon>Pseudomonadati</taxon>
        <taxon>Pseudomonadota</taxon>
        <taxon>Gammaproteobacteria</taxon>
        <taxon>Pseudomonadales</taxon>
        <taxon>Marinobacteraceae</taxon>
        <taxon>Marinobacter</taxon>
    </lineage>
</organism>
<dbReference type="AlphaFoldDB" id="A0A1I0BUT3"/>
<dbReference type="EMBL" id="FOHZ01000004">
    <property type="protein sequence ID" value="SET10385.1"/>
    <property type="molecule type" value="Genomic_DNA"/>
</dbReference>
<keyword evidence="3 4" id="KW-0975">Bacterial flagellum</keyword>
<dbReference type="InterPro" id="IPR046358">
    <property type="entry name" value="Flagellin_C"/>
</dbReference>
<comment type="similarity">
    <text evidence="1 4">Belongs to the bacterial flagellin family.</text>
</comment>
<gene>
    <name evidence="8" type="ORF">SAMN04487962_104167</name>
</gene>
<dbReference type="Pfam" id="PF00700">
    <property type="entry name" value="Flagellin_C"/>
    <property type="match status" value="1"/>
</dbReference>
<evidence type="ECO:0000256" key="1">
    <source>
        <dbReference type="ARBA" id="ARBA00005709"/>
    </source>
</evidence>
<keyword evidence="8" id="KW-0282">Flagellum</keyword>
<dbReference type="Pfam" id="PF00669">
    <property type="entry name" value="Flagellin_N"/>
    <property type="match status" value="1"/>
</dbReference>
<dbReference type="Proteomes" id="UP000198762">
    <property type="component" value="Unassembled WGS sequence"/>
</dbReference>
<dbReference type="GO" id="GO:0005576">
    <property type="term" value="C:extracellular region"/>
    <property type="evidence" value="ECO:0007669"/>
    <property type="project" value="UniProtKB-SubCell"/>
</dbReference>
<evidence type="ECO:0000256" key="4">
    <source>
        <dbReference type="RuleBase" id="RU362073"/>
    </source>
</evidence>
<keyword evidence="9" id="KW-1185">Reference proteome</keyword>
<dbReference type="RefSeq" id="WP_091849635.1">
    <property type="nucleotide sequence ID" value="NZ_FOHZ01000004.1"/>
</dbReference>
<evidence type="ECO:0000259" key="6">
    <source>
        <dbReference type="Pfam" id="PF00669"/>
    </source>
</evidence>
<evidence type="ECO:0000259" key="7">
    <source>
        <dbReference type="Pfam" id="PF00700"/>
    </source>
</evidence>
<dbReference type="GO" id="GO:0005198">
    <property type="term" value="F:structural molecule activity"/>
    <property type="evidence" value="ECO:0007669"/>
    <property type="project" value="UniProtKB-UniRule"/>
</dbReference>
<dbReference type="Gene3D" id="1.20.1330.10">
    <property type="entry name" value="f41 fragment of flagellin, N-terminal domain"/>
    <property type="match status" value="2"/>
</dbReference>
<feature type="domain" description="Flagellin N-terminal" evidence="6">
    <location>
        <begin position="5"/>
        <end position="141"/>
    </location>
</feature>
<comment type="function">
    <text evidence="4">Flagellin is the subunit protein which polymerizes to form the filaments of bacterial flagella.</text>
</comment>
<dbReference type="Gene3D" id="3.30.70.2120">
    <property type="match status" value="1"/>
</dbReference>
<dbReference type="InterPro" id="IPR001029">
    <property type="entry name" value="Flagellin_N"/>
</dbReference>
<dbReference type="OrthoDB" id="9796789at2"/>
<dbReference type="InterPro" id="IPR001492">
    <property type="entry name" value="Flagellin"/>
</dbReference>
<dbReference type="PRINTS" id="PR00207">
    <property type="entry name" value="FLAGELLIN"/>
</dbReference>
<dbReference type="Pfam" id="PF07196">
    <property type="entry name" value="Flagellin_IN"/>
    <property type="match status" value="1"/>
</dbReference>
<evidence type="ECO:0000256" key="3">
    <source>
        <dbReference type="ARBA" id="ARBA00023143"/>
    </source>
</evidence>
<proteinExistence type="inferred from homology"/>
<protein>
    <recommendedName>
        <fullName evidence="4">Flagellin</fullName>
    </recommendedName>
</protein>
<dbReference type="PANTHER" id="PTHR42792">
    <property type="entry name" value="FLAGELLIN"/>
    <property type="match status" value="1"/>
</dbReference>
<feature type="domain" description="Flagellin C-terminal" evidence="7">
    <location>
        <begin position="527"/>
        <end position="610"/>
    </location>
</feature>
<evidence type="ECO:0000313" key="8">
    <source>
        <dbReference type="EMBL" id="SET10385.1"/>
    </source>
</evidence>
<evidence type="ECO:0000256" key="5">
    <source>
        <dbReference type="SAM" id="Coils"/>
    </source>
</evidence>
<reference evidence="9" key="1">
    <citation type="submission" date="2016-10" db="EMBL/GenBank/DDBJ databases">
        <authorList>
            <person name="Varghese N."/>
            <person name="Submissions S."/>
        </authorList>
    </citation>
    <scope>NUCLEOTIDE SEQUENCE [LARGE SCALE GENOMIC DNA]</scope>
    <source>
        <strain evidence="9">CGMCC 1.6489</strain>
    </source>
</reference>
<keyword evidence="8" id="KW-0969">Cilium</keyword>
<accession>A0A1I0BUT3</accession>
<dbReference type="PANTHER" id="PTHR42792:SF2">
    <property type="entry name" value="FLAGELLIN"/>
    <property type="match status" value="1"/>
</dbReference>
<dbReference type="GO" id="GO:0009288">
    <property type="term" value="C:bacterial-type flagellum"/>
    <property type="evidence" value="ECO:0007669"/>
    <property type="project" value="UniProtKB-SubCell"/>
</dbReference>
<dbReference type="InterPro" id="IPR042187">
    <property type="entry name" value="Flagellin_C_sub2"/>
</dbReference>
<dbReference type="Gene3D" id="6.10.10.10">
    <property type="entry name" value="Flagellar export chaperone, C-terminal domain"/>
    <property type="match status" value="1"/>
</dbReference>
<keyword evidence="2 4" id="KW-0964">Secreted</keyword>
<evidence type="ECO:0000313" key="9">
    <source>
        <dbReference type="Proteomes" id="UP000198762"/>
    </source>
</evidence>
<keyword evidence="5" id="KW-0175">Coiled coil</keyword>
<dbReference type="InterPro" id="IPR010810">
    <property type="entry name" value="Flagellin_hook_IN_motif"/>
</dbReference>
<dbReference type="SUPFAM" id="SSF64518">
    <property type="entry name" value="Phase 1 flagellin"/>
    <property type="match status" value="2"/>
</dbReference>
<comment type="subcellular location">
    <subcellularLocation>
        <location evidence="4">Secreted</location>
    </subcellularLocation>
    <subcellularLocation>
        <location evidence="4">Bacterial flagellum</location>
    </subcellularLocation>
</comment>
<feature type="coiled-coil region" evidence="5">
    <location>
        <begin position="75"/>
        <end position="129"/>
    </location>
</feature>
<sequence length="612" mass="63595">MPQIINTNIASLNAQRNLNASQGDANVALERLSSGLRINSAKDDAAGLAISTRFESQITGLNMAQRNANDGISLAQTAEGALDEVTANLQRIRELAVQSANATNSLSDRQALNQEVQQRIAEIDRIAAQTSFNGLKVLDGTLGTQTFQVGANSGETIGVSGLDAKGNMLGGILAYTSGFSGYPVAAGEESSDLSGLTFTGATPNVGFQGSVNGVPISVTANDFSGALPAPINGLADSLNTQLAAQAELEGISVRVEGNSIVWENNTSEPLDIQGSFYDETAPAPVNATNNPSGLVGGSSADLGIDINSLSNLEAGVEITFDATVNTTTQSLTVTLPAGDNSPEDIAAAVQQELRDNLFADIDFQVADNDFILTNNTSGSATIGISGFQVAPQGVAVVAPDSVEAATSITDRFESGSADDAMDFTATVNDTDISIEGATSLNDIIAKINAQSGETGVKANLNSDNDELIFSSQFGEPFEVSITSPQILDDVTGDPANLVDITTTEDNVVTMRQIDISNRDGAEEALVAVDYAFDKINGFRAELGAVQNRFESTIANLSTTSENLSASNSRIRDADFAAETAELARTQVLQSAGLSVLAQANARPQQVLQLLQG</sequence>
<name>A0A1I0BUT3_9GAMM</name>
<evidence type="ECO:0000256" key="2">
    <source>
        <dbReference type="ARBA" id="ARBA00022525"/>
    </source>
</evidence>